<dbReference type="KEGG" id="tro:trd_A0419"/>
<dbReference type="Proteomes" id="UP000000447">
    <property type="component" value="Plasmid unnamed"/>
</dbReference>
<accession>B9L3Q5</accession>
<sequence length="46" mass="5376">MARPRYPQLVQYSIRIRCSTVDPRLASVPTIRRRSLLGVTDRSRHP</sequence>
<reference evidence="1 2" key="1">
    <citation type="journal article" date="2009" name="PLoS ONE">
        <title>Complete genome sequence of the aerobic CO-oxidizing thermophile Thermomicrobium roseum.</title>
        <authorList>
            <person name="Wu D."/>
            <person name="Raymond J."/>
            <person name="Wu M."/>
            <person name="Chatterji S."/>
            <person name="Ren Q."/>
            <person name="Graham J.E."/>
            <person name="Bryant D.A."/>
            <person name="Robb F."/>
            <person name="Colman A."/>
            <person name="Tallon L.J."/>
            <person name="Badger J.H."/>
            <person name="Madupu R."/>
            <person name="Ward N.L."/>
            <person name="Eisen J.A."/>
        </authorList>
    </citation>
    <scope>NUCLEOTIDE SEQUENCE [LARGE SCALE GENOMIC DNA]</scope>
    <source>
        <strain evidence="2">ATCC 27502 / DSM 5159 / P-2</strain>
        <plasmid evidence="1">unnamed</plasmid>
    </source>
</reference>
<dbReference type="AlphaFoldDB" id="B9L3Q5"/>
<geneLocation type="plasmid" evidence="2">
    <name>Tros</name>
</geneLocation>
<keyword evidence="2" id="KW-1185">Reference proteome</keyword>
<name>B9L3Q5_THERP</name>
<dbReference type="HOGENOM" id="CLU_3190110_0_0_0"/>
<proteinExistence type="predicted"/>
<evidence type="ECO:0000313" key="1">
    <source>
        <dbReference type="EMBL" id="ACM06532.1"/>
    </source>
</evidence>
<organism evidence="1 2">
    <name type="scientific">Thermomicrobium roseum (strain ATCC 27502 / DSM 5159 / P-2)</name>
    <dbReference type="NCBI Taxonomy" id="309801"/>
    <lineage>
        <taxon>Bacteria</taxon>
        <taxon>Pseudomonadati</taxon>
        <taxon>Thermomicrobiota</taxon>
        <taxon>Thermomicrobia</taxon>
        <taxon>Thermomicrobiales</taxon>
        <taxon>Thermomicrobiaceae</taxon>
        <taxon>Thermomicrobium</taxon>
    </lineage>
</organism>
<gene>
    <name evidence="1" type="ordered locus">trd_A0419</name>
</gene>
<evidence type="ECO:0000313" key="2">
    <source>
        <dbReference type="Proteomes" id="UP000000447"/>
    </source>
</evidence>
<keyword evidence="1" id="KW-0614">Plasmid</keyword>
<dbReference type="EMBL" id="CP001276">
    <property type="protein sequence ID" value="ACM06532.1"/>
    <property type="molecule type" value="Genomic_DNA"/>
</dbReference>
<protein>
    <submittedName>
        <fullName evidence="1">Uncharacterized protein</fullName>
    </submittedName>
</protein>